<dbReference type="InterPro" id="IPR049278">
    <property type="entry name" value="MS_channel_C"/>
</dbReference>
<dbReference type="GO" id="GO:0071470">
    <property type="term" value="P:cellular response to osmotic stress"/>
    <property type="evidence" value="ECO:0007669"/>
    <property type="project" value="InterPro"/>
</dbReference>
<dbReference type="InterPro" id="IPR023408">
    <property type="entry name" value="MscS_beta-dom_sf"/>
</dbReference>
<comment type="subcellular location">
    <subcellularLocation>
        <location evidence="1">Endomembrane system</location>
        <topology evidence="1">Multi-pass membrane protein</topology>
    </subcellularLocation>
</comment>
<evidence type="ECO:0000256" key="5">
    <source>
        <dbReference type="ARBA" id="ARBA00023136"/>
    </source>
</evidence>
<dbReference type="Pfam" id="PF00924">
    <property type="entry name" value="MS_channel_2nd"/>
    <property type="match status" value="1"/>
</dbReference>
<feature type="transmembrane region" description="Helical" evidence="6">
    <location>
        <begin position="138"/>
        <end position="159"/>
    </location>
</feature>
<dbReference type="PANTHER" id="PTHR30414:SF0">
    <property type="entry name" value="MINICONDUCTANCE MECHANOSENSITIVE CHANNEL YBDG"/>
    <property type="match status" value="1"/>
</dbReference>
<dbReference type="Gene3D" id="2.30.30.60">
    <property type="match status" value="1"/>
</dbReference>
<dbReference type="InterPro" id="IPR006685">
    <property type="entry name" value="MscS_channel_2nd"/>
</dbReference>
<gene>
    <name evidence="9" type="ORF">GND95_08085</name>
</gene>
<dbReference type="Proteomes" id="UP000483018">
    <property type="component" value="Unassembled WGS sequence"/>
</dbReference>
<dbReference type="GO" id="GO:0012505">
    <property type="term" value="C:endomembrane system"/>
    <property type="evidence" value="ECO:0007669"/>
    <property type="project" value="UniProtKB-SubCell"/>
</dbReference>
<dbReference type="OrthoDB" id="9775207at2"/>
<feature type="transmembrane region" description="Helical" evidence="6">
    <location>
        <begin position="165"/>
        <end position="190"/>
    </location>
</feature>
<proteinExistence type="inferred from homology"/>
<keyword evidence="3 6" id="KW-0812">Transmembrane</keyword>
<keyword evidence="10" id="KW-1185">Reference proteome</keyword>
<sequence length="409" mass="46685">MIEKVKSLMINYGVNENLAPFLSNIITLTAVMVISLTAASVVRKILFRVLESYAEKSKANWHTVFTERRIFDRLVRIIPIGIIHAFAPLFPPYTEWIQRIAYSSMIFFLLLAVDGLLDGVNDIYSKFEISKIRPIKGYLQVVNILSYTVGIIVVISVFIDRSPWILLSGIGAATAVVMLIFQNSILGLVASIQLTSNNMLQIGDWIEMPKYGADGNVLEITLHTVKIQNSDKTITYIPTHAFMQESFKNWRGMMESGGRRIKRAIHIDVTSIKLCDEALLSRLENIPHIHKYIKDKRKEITEYHTDYNGDHSYITEGSHLTNIGIFRIYIENYLKNHPKVSKDMTQVVRQLSPGENGLPVEIYAFTNEIAWSDYERIQSDIFEHLLAVVPEFDLRIYQKPSGYDVSHAV</sequence>
<evidence type="ECO:0000256" key="6">
    <source>
        <dbReference type="SAM" id="Phobius"/>
    </source>
</evidence>
<evidence type="ECO:0000313" key="10">
    <source>
        <dbReference type="Proteomes" id="UP000483018"/>
    </source>
</evidence>
<feature type="domain" description="Mechanosensitive ion channel MscS" evidence="7">
    <location>
        <begin position="183"/>
        <end position="251"/>
    </location>
</feature>
<reference evidence="9 10" key="1">
    <citation type="submission" date="2019-12" db="EMBL/GenBank/DDBJ databases">
        <title>Defluviitalea raffinosedens, isolated from a biogas fermenter, genome sequencing and characterization.</title>
        <authorList>
            <person name="Rettenmaier R."/>
            <person name="Schneider M."/>
            <person name="Neuhaus K."/>
            <person name="Liebl W."/>
            <person name="Zverlov V."/>
        </authorList>
    </citation>
    <scope>NUCLEOTIDE SEQUENCE [LARGE SCALE GENOMIC DNA]</scope>
    <source>
        <strain evidence="9 10">249c-K6</strain>
    </source>
</reference>
<organism evidence="9 10">
    <name type="scientific">Defluviitalea raffinosedens</name>
    <dbReference type="NCBI Taxonomy" id="1450156"/>
    <lineage>
        <taxon>Bacteria</taxon>
        <taxon>Bacillati</taxon>
        <taxon>Bacillota</taxon>
        <taxon>Clostridia</taxon>
        <taxon>Lachnospirales</taxon>
        <taxon>Defluviitaleaceae</taxon>
        <taxon>Defluviitalea</taxon>
    </lineage>
</organism>
<dbReference type="InterPro" id="IPR030192">
    <property type="entry name" value="YbdG"/>
</dbReference>
<dbReference type="RefSeq" id="WP_158740353.1">
    <property type="nucleotide sequence ID" value="NZ_WSLF01000006.1"/>
</dbReference>
<comment type="similarity">
    <text evidence="2">Belongs to the MscS (TC 1.A.23) family.</text>
</comment>
<feature type="transmembrane region" description="Helical" evidence="6">
    <location>
        <begin position="20"/>
        <end position="42"/>
    </location>
</feature>
<comment type="caution">
    <text evidence="9">The sequence shown here is derived from an EMBL/GenBank/DDBJ whole genome shotgun (WGS) entry which is preliminary data.</text>
</comment>
<dbReference type="InterPro" id="IPR010920">
    <property type="entry name" value="LSM_dom_sf"/>
</dbReference>
<evidence type="ECO:0000259" key="8">
    <source>
        <dbReference type="Pfam" id="PF21082"/>
    </source>
</evidence>
<dbReference type="GO" id="GO:0005886">
    <property type="term" value="C:plasma membrane"/>
    <property type="evidence" value="ECO:0007669"/>
    <property type="project" value="TreeGrafter"/>
</dbReference>
<dbReference type="SUPFAM" id="SSF50182">
    <property type="entry name" value="Sm-like ribonucleoproteins"/>
    <property type="match status" value="1"/>
</dbReference>
<dbReference type="Pfam" id="PF21082">
    <property type="entry name" value="MS_channel_3rd"/>
    <property type="match status" value="1"/>
</dbReference>
<name>A0A7C8HEF3_9FIRM</name>
<dbReference type="GO" id="GO:0008381">
    <property type="term" value="F:mechanosensitive monoatomic ion channel activity"/>
    <property type="evidence" value="ECO:0007669"/>
    <property type="project" value="InterPro"/>
</dbReference>
<dbReference type="PANTHER" id="PTHR30414">
    <property type="entry name" value="MINICONDUCTANCE MECHANOSENSITIVE CHANNEL YBDG"/>
    <property type="match status" value="1"/>
</dbReference>
<protein>
    <submittedName>
        <fullName evidence="9">Mechanosensitive ion channel</fullName>
    </submittedName>
</protein>
<evidence type="ECO:0000256" key="4">
    <source>
        <dbReference type="ARBA" id="ARBA00022989"/>
    </source>
</evidence>
<dbReference type="AlphaFoldDB" id="A0A7C8HEF3"/>
<feature type="domain" description="Mechanosensitive ion channel MscS C-terminal" evidence="8">
    <location>
        <begin position="334"/>
        <end position="393"/>
    </location>
</feature>
<evidence type="ECO:0000256" key="2">
    <source>
        <dbReference type="ARBA" id="ARBA00008017"/>
    </source>
</evidence>
<feature type="transmembrane region" description="Helical" evidence="6">
    <location>
        <begin position="74"/>
        <end position="90"/>
    </location>
</feature>
<evidence type="ECO:0000313" key="9">
    <source>
        <dbReference type="EMBL" id="KAE9634071.1"/>
    </source>
</evidence>
<evidence type="ECO:0000259" key="7">
    <source>
        <dbReference type="Pfam" id="PF00924"/>
    </source>
</evidence>
<keyword evidence="5 6" id="KW-0472">Membrane</keyword>
<evidence type="ECO:0000256" key="3">
    <source>
        <dbReference type="ARBA" id="ARBA00022692"/>
    </source>
</evidence>
<keyword evidence="4 6" id="KW-1133">Transmembrane helix</keyword>
<feature type="transmembrane region" description="Helical" evidence="6">
    <location>
        <begin position="96"/>
        <end position="117"/>
    </location>
</feature>
<evidence type="ECO:0000256" key="1">
    <source>
        <dbReference type="ARBA" id="ARBA00004127"/>
    </source>
</evidence>
<accession>A0A7C8HEF3</accession>
<dbReference type="EMBL" id="WSLF01000006">
    <property type="protein sequence ID" value="KAE9634071.1"/>
    <property type="molecule type" value="Genomic_DNA"/>
</dbReference>